<evidence type="ECO:0000259" key="9">
    <source>
        <dbReference type="PROSITE" id="PS50994"/>
    </source>
</evidence>
<dbReference type="CDD" id="cd01647">
    <property type="entry name" value="RT_LTR"/>
    <property type="match status" value="1"/>
</dbReference>
<keyword evidence="6" id="KW-0378">Hydrolase</keyword>
<dbReference type="Pfam" id="PF00665">
    <property type="entry name" value="rve"/>
    <property type="match status" value="1"/>
</dbReference>
<dbReference type="SUPFAM" id="SSF56672">
    <property type="entry name" value="DNA/RNA polymerases"/>
    <property type="match status" value="1"/>
</dbReference>
<dbReference type="SUPFAM" id="SSF53098">
    <property type="entry name" value="Ribonuclease H-like"/>
    <property type="match status" value="1"/>
</dbReference>
<dbReference type="PROSITE" id="PS50994">
    <property type="entry name" value="INTEGRASE"/>
    <property type="match status" value="1"/>
</dbReference>
<evidence type="ECO:0000256" key="3">
    <source>
        <dbReference type="ARBA" id="ARBA00022695"/>
    </source>
</evidence>
<reference evidence="10" key="1">
    <citation type="submission" date="2018-02" db="EMBL/GenBank/DDBJ databases">
        <authorList>
            <person name="Cohen D.B."/>
            <person name="Kent A.D."/>
        </authorList>
    </citation>
    <scope>NUCLEOTIDE SEQUENCE</scope>
</reference>
<feature type="region of interest" description="Disordered" evidence="8">
    <location>
        <begin position="159"/>
        <end position="210"/>
    </location>
</feature>
<dbReference type="GO" id="GO:0004519">
    <property type="term" value="F:endonuclease activity"/>
    <property type="evidence" value="ECO:0007669"/>
    <property type="project" value="UniProtKB-KW"/>
</dbReference>
<dbReference type="PANTHER" id="PTHR37984:SF5">
    <property type="entry name" value="PROTEIN NYNRIN-LIKE"/>
    <property type="match status" value="1"/>
</dbReference>
<feature type="compositionally biased region" description="Basic and acidic residues" evidence="8">
    <location>
        <begin position="224"/>
        <end position="237"/>
    </location>
</feature>
<feature type="compositionally biased region" description="Basic and acidic residues" evidence="8">
    <location>
        <begin position="474"/>
        <end position="485"/>
    </location>
</feature>
<evidence type="ECO:0000256" key="5">
    <source>
        <dbReference type="ARBA" id="ARBA00022759"/>
    </source>
</evidence>
<protein>
    <recommendedName>
        <fullName evidence="1">RNA-directed DNA polymerase</fullName>
        <ecNumber evidence="1">2.7.7.49</ecNumber>
    </recommendedName>
</protein>
<dbReference type="Gene3D" id="2.40.70.10">
    <property type="entry name" value="Acid Proteases"/>
    <property type="match status" value="1"/>
</dbReference>
<feature type="region of interest" description="Disordered" evidence="8">
    <location>
        <begin position="1"/>
        <end position="57"/>
    </location>
</feature>
<keyword evidence="2" id="KW-0808">Transferase</keyword>
<keyword evidence="4" id="KW-0540">Nuclease</keyword>
<accession>A0A2N9J210</accession>
<dbReference type="PANTHER" id="PTHR37984">
    <property type="entry name" value="PROTEIN CBG26694"/>
    <property type="match status" value="1"/>
</dbReference>
<feature type="compositionally biased region" description="Basic residues" evidence="8">
    <location>
        <begin position="265"/>
        <end position="284"/>
    </location>
</feature>
<dbReference type="InterPro" id="IPR050951">
    <property type="entry name" value="Retrovirus_Pol_polyprotein"/>
</dbReference>
<dbReference type="Gene3D" id="3.30.420.10">
    <property type="entry name" value="Ribonuclease H-like superfamily/Ribonuclease H"/>
    <property type="match status" value="2"/>
</dbReference>
<dbReference type="GO" id="GO:0015074">
    <property type="term" value="P:DNA integration"/>
    <property type="evidence" value="ECO:0007669"/>
    <property type="project" value="InterPro"/>
</dbReference>
<evidence type="ECO:0000256" key="7">
    <source>
        <dbReference type="ARBA" id="ARBA00022918"/>
    </source>
</evidence>
<dbReference type="InterPro" id="IPR001584">
    <property type="entry name" value="Integrase_cat-core"/>
</dbReference>
<feature type="compositionally biased region" description="Basic and acidic residues" evidence="8">
    <location>
        <begin position="492"/>
        <end position="506"/>
    </location>
</feature>
<feature type="domain" description="Integrase catalytic" evidence="9">
    <location>
        <begin position="1514"/>
        <end position="1673"/>
    </location>
</feature>
<dbReference type="InterPro" id="IPR021109">
    <property type="entry name" value="Peptidase_aspartic_dom_sf"/>
</dbReference>
<dbReference type="Pfam" id="PF17921">
    <property type="entry name" value="Integrase_H2C2"/>
    <property type="match status" value="1"/>
</dbReference>
<dbReference type="EMBL" id="OIVN01006326">
    <property type="protein sequence ID" value="SPD30635.1"/>
    <property type="molecule type" value="Genomic_DNA"/>
</dbReference>
<dbReference type="SUPFAM" id="SSF50630">
    <property type="entry name" value="Acid proteases"/>
    <property type="match status" value="1"/>
</dbReference>
<dbReference type="Pfam" id="PF00078">
    <property type="entry name" value="RVT_1"/>
    <property type="match status" value="1"/>
</dbReference>
<evidence type="ECO:0000256" key="1">
    <source>
        <dbReference type="ARBA" id="ARBA00012493"/>
    </source>
</evidence>
<dbReference type="EC" id="2.7.7.49" evidence="1"/>
<feature type="compositionally biased region" description="Basic residues" evidence="8">
    <location>
        <begin position="27"/>
        <end position="47"/>
    </location>
</feature>
<evidence type="ECO:0000256" key="4">
    <source>
        <dbReference type="ARBA" id="ARBA00022722"/>
    </source>
</evidence>
<dbReference type="InterPro" id="IPR000477">
    <property type="entry name" value="RT_dom"/>
</dbReference>
<dbReference type="GO" id="GO:0003964">
    <property type="term" value="F:RNA-directed DNA polymerase activity"/>
    <property type="evidence" value="ECO:0007669"/>
    <property type="project" value="UniProtKB-KW"/>
</dbReference>
<evidence type="ECO:0000313" key="10">
    <source>
        <dbReference type="EMBL" id="SPD30635.1"/>
    </source>
</evidence>
<dbReference type="InterPro" id="IPR012337">
    <property type="entry name" value="RNaseH-like_sf"/>
</dbReference>
<organism evidence="10">
    <name type="scientific">Fagus sylvatica</name>
    <name type="common">Beechnut</name>
    <dbReference type="NCBI Taxonomy" id="28930"/>
    <lineage>
        <taxon>Eukaryota</taxon>
        <taxon>Viridiplantae</taxon>
        <taxon>Streptophyta</taxon>
        <taxon>Embryophyta</taxon>
        <taxon>Tracheophyta</taxon>
        <taxon>Spermatophyta</taxon>
        <taxon>Magnoliopsida</taxon>
        <taxon>eudicotyledons</taxon>
        <taxon>Gunneridae</taxon>
        <taxon>Pentapetalae</taxon>
        <taxon>rosids</taxon>
        <taxon>fabids</taxon>
        <taxon>Fagales</taxon>
        <taxon>Fagaceae</taxon>
        <taxon>Fagus</taxon>
    </lineage>
</organism>
<dbReference type="Pfam" id="PF17917">
    <property type="entry name" value="RT_RNaseH"/>
    <property type="match status" value="1"/>
</dbReference>
<feature type="region of interest" description="Disordered" evidence="8">
    <location>
        <begin position="474"/>
        <end position="519"/>
    </location>
</feature>
<keyword evidence="7" id="KW-0695">RNA-directed DNA polymerase</keyword>
<evidence type="ECO:0000256" key="8">
    <source>
        <dbReference type="SAM" id="MobiDB-lite"/>
    </source>
</evidence>
<dbReference type="InterPro" id="IPR041588">
    <property type="entry name" value="Integrase_H2C2"/>
</dbReference>
<dbReference type="InterPro" id="IPR043502">
    <property type="entry name" value="DNA/RNA_pol_sf"/>
</dbReference>
<evidence type="ECO:0000256" key="6">
    <source>
        <dbReference type="ARBA" id="ARBA00022801"/>
    </source>
</evidence>
<gene>
    <name evidence="10" type="ORF">FSB_LOCUS58517</name>
</gene>
<proteinExistence type="predicted"/>
<dbReference type="InterPro" id="IPR036397">
    <property type="entry name" value="RNaseH_sf"/>
</dbReference>
<feature type="compositionally biased region" description="Basic and acidic residues" evidence="8">
    <location>
        <begin position="184"/>
        <end position="206"/>
    </location>
</feature>
<dbReference type="CDD" id="cd00303">
    <property type="entry name" value="retropepsin_like"/>
    <property type="match status" value="1"/>
</dbReference>
<evidence type="ECO:0000256" key="2">
    <source>
        <dbReference type="ARBA" id="ARBA00022679"/>
    </source>
</evidence>
<feature type="region of interest" description="Disordered" evidence="8">
    <location>
        <begin position="1269"/>
        <end position="1289"/>
    </location>
</feature>
<dbReference type="Gene3D" id="3.30.70.270">
    <property type="match status" value="2"/>
</dbReference>
<dbReference type="Gene3D" id="3.10.10.10">
    <property type="entry name" value="HIV Type 1 Reverse Transcriptase, subunit A, domain 1"/>
    <property type="match status" value="1"/>
</dbReference>
<keyword evidence="3" id="KW-0548">Nucleotidyltransferase</keyword>
<dbReference type="InterPro" id="IPR005162">
    <property type="entry name" value="Retrotrans_gag_dom"/>
</dbReference>
<dbReference type="Gene3D" id="1.10.340.70">
    <property type="match status" value="1"/>
</dbReference>
<dbReference type="InterPro" id="IPR043128">
    <property type="entry name" value="Rev_trsase/Diguanyl_cyclase"/>
</dbReference>
<sequence>MSSSSTASSGPDLGRLRSQSAPIRARVPPRRPQPRAPPRHPQPRAHRPITSNPKPAHLPATHHQIWFINSKGQVSCLEAAYKRRRSTRKTGMHEPSERKEPLFHFKGDLHNLTRKGLSLKTLLPYYFSHYNWRRLWERPIQEEVTNLPFGMEEMALSGNEREGNRLPTFNQRRMQSKVRVPGGQEEREVQHSRGRTEGRQRSRSREPYFLGEVRKKRRIEELKLLKGGNENRDEQRRSRQSRSYSASCESPHHVPSPKGRGGESHHRRRRKVSPKGRRQQHSKSPRQEQNPIWRKLQQISHSPFSARIERAKFPARFVTPPLAVYDGKSDPVGHLSRFRQSMAIHNNNDALMCRVFPSSLGEVGLRWFDRLEHGSIRSWKEMSKIFTARFITNTRKPKEIDSLLALTMKAGETLKSYSTRYWEVYNDIDACDEDIVVKTFRFGLHEDSKLRKSFTKRPPLSMAELMTRLKEHIRVEDDPKSRAKTAEVAPLVDRKAAQPEPRGESRRARKAKGSAGTSRPGVCLAVYTTFKEPIYRLLPLIKDKPYFEWPPKLPGDPATRETKPYYNYHRERGHLTENCRAYRYHLEHLVKNGHLKQGEMRRVAHLREVFQVQDSPQMAPTPLSKESVEEIVFSNQDLEGVQLPHSDALVITLRIGEFDVKRVLIDPGSSVEIMYESLFKGLGLGKKDLSRTEGPLSGFSGETVIPSGKVTINVKAGTVSSPTEFFVLNTFSPYNAILGRPWLHQMGAISSTLHQRLRFPTPQGIMEIRGDQLAAKQCLVAAVKQRDQLPQGAKEGPRGSQRQFLIGDSLTQEHKSQLLILLNKYQDVFAWTPYEAPGVDPEFVCHKLNVSPEYKPVVQKARRTAPQHAEAVREEVERLLKIGAIREVLYPQWLSNTVVVKKKNGKWRVCVDFTDLNKACPKDPFPLPKIDQLVDSTAGHERMSFLDAFQGYHQIALRKEDQEKTAFITPRGVFCYKVMPFGLKNAGATYQRMVTKMFSELLGRTVEVYIDDMVVKSVKGTDHIEDLERVFGILRRHNLKLNASKCAFGVGSGKFLGFFWVEANPDQIALSRGCSPLKIGNSAHSTDLSLSIEVPHSSNKKGKNFADQIAAIQGLQPPKNVREVQKLTGMAAALNRFISKSAEKCRPFFDLIKKGRSFAWGEESDRAFEAAEEVLISPSIALLAKGSKTMNGAETRYLPLEKSALALFVTAKKLPHYFQAHTMIVLTSLPLKALFRSSDFSGRISKWGAQLGAYDVRYKPRTAIKGQGFRSGNSPNFARGRTSRASSQTGIQRLQQRSRLIVNQLTGEYMAKDERMIAYLDLARNLLKGFCKYNIEKVGREHNGHADSLAGLASSVAPEFRRTIIVEVQDSPSIANGGQASVCQVEMGPSWMDPILGYLSNDILPADQKEAAKIRKIATRYWVSREGKLYKKSYTGPYLLCVHPDLVPNLLYEIHEGVCGSHTGGRSLAHRAIGQGYWWPYMQKDAAQYVRRCEKCQLFAPTIHKPASQLNPISSPWPFAQWGLDLVGPLPRATGNRQWLIVATDYFTKWVEAEPLARIIDSESRKFVWKNIITRFGIPRCFVSDNGTQFDSGPFKKYCSDFGIRNHFSSPAYPQGNGQAESSNKVILNGIKKRLEEAKGRWVEELPTVLWTFRTTPRSSTGETPYSLTYGVEAVIPLEVGLPTLRSEEYDRDNNELVLAKDLDLAQERRDLAMIRLASYQGDLKKRYGRSVRERILAPGDLVLRKVLGSKRDPTQGKLGANWEGPYQIVSEAGLGAFNLQGMDGKPLKRPWNISNLKKFYQ</sequence>
<keyword evidence="5" id="KW-0255">Endonuclease</keyword>
<name>A0A2N9J210_FAGSY</name>
<dbReference type="Pfam" id="PF03732">
    <property type="entry name" value="Retrotrans_gag"/>
    <property type="match status" value="1"/>
</dbReference>
<dbReference type="GO" id="GO:0016787">
    <property type="term" value="F:hydrolase activity"/>
    <property type="evidence" value="ECO:0007669"/>
    <property type="project" value="UniProtKB-KW"/>
</dbReference>
<dbReference type="GO" id="GO:0003676">
    <property type="term" value="F:nucleic acid binding"/>
    <property type="evidence" value="ECO:0007669"/>
    <property type="project" value="InterPro"/>
</dbReference>
<dbReference type="InterPro" id="IPR041373">
    <property type="entry name" value="RT_RNaseH"/>
</dbReference>
<feature type="region of interest" description="Disordered" evidence="8">
    <location>
        <begin position="224"/>
        <end position="296"/>
    </location>
</feature>